<dbReference type="Proteomes" id="UP001153678">
    <property type="component" value="Unassembled WGS sequence"/>
</dbReference>
<sequence length="441" mass="51010">EKTKLRSYFFKNSDKVDKAMEILDTCQTPKAKLDFMRETFLKSGINEKRKFSEEFRAFSIPNKKKFSINSTIMPWERKNVYFVDPAENNEKLIELICEGEYVLLHGPRASGKSTRALRAMDQLEEIGYLCIYYLSADVDRFWKTVARGIRRELVKKYKDRIKLAESTSYESYNIPDMETIEDIMDVFAVNAEIWNHLYDGRSKNIILFFDELDTLLTSRLKEVCNSFLSNLRVIKTGPSYVIKSVIGIGTFSILSLNQSDRSLSPFNINDAFANPNFTKGQVKIIFKDFMNDRDLNIDDRIIDDIYASTNGHAGLVNLCGREVEEINGEYSSWILYKIKNLGMEISNYATFARLIKSLKSDDAQEAMTLLRTRFLGSLDTEEITDYDELALVKFLISEGVLIYEGDFRNSNNNFTQVNMVTCSWDTIGKKRDIRFKVIEIH</sequence>
<protein>
    <submittedName>
        <fullName evidence="1">10196_t:CDS:1</fullName>
    </submittedName>
</protein>
<dbReference type="SUPFAM" id="SSF52540">
    <property type="entry name" value="P-loop containing nucleoside triphosphate hydrolases"/>
    <property type="match status" value="1"/>
</dbReference>
<comment type="caution">
    <text evidence="1">The sequence shown here is derived from an EMBL/GenBank/DDBJ whole genome shotgun (WGS) entry which is preliminary data.</text>
</comment>
<feature type="non-terminal residue" evidence="1">
    <location>
        <position position="1"/>
    </location>
</feature>
<accession>A0A9W4SM75</accession>
<evidence type="ECO:0000313" key="2">
    <source>
        <dbReference type="Proteomes" id="UP001153678"/>
    </source>
</evidence>
<name>A0A9W4SM75_9GLOM</name>
<evidence type="ECO:0000313" key="1">
    <source>
        <dbReference type="EMBL" id="CAI2173708.1"/>
    </source>
</evidence>
<dbReference type="OrthoDB" id="5596319at2759"/>
<dbReference type="InterPro" id="IPR027417">
    <property type="entry name" value="P-loop_NTPase"/>
</dbReference>
<dbReference type="Gene3D" id="3.40.50.300">
    <property type="entry name" value="P-loop containing nucleotide triphosphate hydrolases"/>
    <property type="match status" value="1"/>
</dbReference>
<gene>
    <name evidence="1" type="ORF">FWILDA_LOCUS6222</name>
</gene>
<dbReference type="AlphaFoldDB" id="A0A9W4SM75"/>
<reference evidence="1" key="1">
    <citation type="submission" date="2022-08" db="EMBL/GenBank/DDBJ databases">
        <authorList>
            <person name="Kallberg Y."/>
            <person name="Tangrot J."/>
            <person name="Rosling A."/>
        </authorList>
    </citation>
    <scope>NUCLEOTIDE SEQUENCE</scope>
    <source>
        <strain evidence="1">Wild A</strain>
    </source>
</reference>
<keyword evidence="2" id="KW-1185">Reference proteome</keyword>
<organism evidence="1 2">
    <name type="scientific">Funneliformis geosporum</name>
    <dbReference type="NCBI Taxonomy" id="1117311"/>
    <lineage>
        <taxon>Eukaryota</taxon>
        <taxon>Fungi</taxon>
        <taxon>Fungi incertae sedis</taxon>
        <taxon>Mucoromycota</taxon>
        <taxon>Glomeromycotina</taxon>
        <taxon>Glomeromycetes</taxon>
        <taxon>Glomerales</taxon>
        <taxon>Glomeraceae</taxon>
        <taxon>Funneliformis</taxon>
    </lineage>
</organism>
<dbReference type="EMBL" id="CAMKVN010001104">
    <property type="protein sequence ID" value="CAI2173708.1"/>
    <property type="molecule type" value="Genomic_DNA"/>
</dbReference>
<proteinExistence type="predicted"/>